<sequence length="216" mass="24348">MTKFCYIRQKGEMNPTMEELETDKESPSSEHITEVVKENLKLIRHTKGFSLDKLASRCGVSRAMLSQIEQGKSVPTISVLWKIANGLNVPFSELLKEKGAEGVIVMKAENTKVLFSSSKVFSSRALFPFNGNRKTEFYELILKPGGIEVAEPHSSGTTENIVVVSGKLRLRVGEKVVELEPKDSVFFRADIPHEYSNPTDQETLMYLVMDYRDEIN</sequence>
<dbReference type="InterPro" id="IPR050807">
    <property type="entry name" value="TransReg_Diox_bact_type"/>
</dbReference>
<evidence type="ECO:0000259" key="2">
    <source>
        <dbReference type="PROSITE" id="PS50943"/>
    </source>
</evidence>
<dbReference type="Pfam" id="PF07883">
    <property type="entry name" value="Cupin_2"/>
    <property type="match status" value="1"/>
</dbReference>
<dbReference type="PATRIC" id="fig|280505.15.peg.619"/>
<keyword evidence="1" id="KW-0238">DNA-binding</keyword>
<accession>A0A0S2INC1</accession>
<protein>
    <submittedName>
        <fullName evidence="3">Transcriptional regulator</fullName>
    </submittedName>
</protein>
<dbReference type="EMBL" id="CP012029">
    <property type="protein sequence ID" value="ALO24973.1"/>
    <property type="molecule type" value="Genomic_DNA"/>
</dbReference>
<dbReference type="InterPro" id="IPR001387">
    <property type="entry name" value="Cro/C1-type_HTH"/>
</dbReference>
<dbReference type="AlphaFoldDB" id="A0A0S2INC1"/>
<evidence type="ECO:0000256" key="1">
    <source>
        <dbReference type="ARBA" id="ARBA00023125"/>
    </source>
</evidence>
<dbReference type="PANTHER" id="PTHR46797:SF1">
    <property type="entry name" value="METHYLPHOSPHONATE SYNTHASE"/>
    <property type="match status" value="1"/>
</dbReference>
<dbReference type="Proteomes" id="UP000058857">
    <property type="component" value="Chromosome 1"/>
</dbReference>
<dbReference type="InterPro" id="IPR013096">
    <property type="entry name" value="Cupin_2"/>
</dbReference>
<dbReference type="CDD" id="cd00093">
    <property type="entry name" value="HTH_XRE"/>
    <property type="match status" value="1"/>
</dbReference>
<organism evidence="3">
    <name type="scientific">Leptospira borgpetersenii serovar Ballum</name>
    <dbReference type="NCBI Taxonomy" id="280505"/>
    <lineage>
        <taxon>Bacteria</taxon>
        <taxon>Pseudomonadati</taxon>
        <taxon>Spirochaetota</taxon>
        <taxon>Spirochaetia</taxon>
        <taxon>Leptospirales</taxon>
        <taxon>Leptospiraceae</taxon>
        <taxon>Leptospira</taxon>
    </lineage>
</organism>
<dbReference type="CDD" id="cd02209">
    <property type="entry name" value="cupin_XRE_C"/>
    <property type="match status" value="1"/>
</dbReference>
<dbReference type="SUPFAM" id="SSF51182">
    <property type="entry name" value="RmlC-like cupins"/>
    <property type="match status" value="1"/>
</dbReference>
<dbReference type="PANTHER" id="PTHR46797">
    <property type="entry name" value="HTH-TYPE TRANSCRIPTIONAL REGULATOR"/>
    <property type="match status" value="1"/>
</dbReference>
<dbReference type="SMART" id="SM00530">
    <property type="entry name" value="HTH_XRE"/>
    <property type="match status" value="1"/>
</dbReference>
<evidence type="ECO:0000313" key="3">
    <source>
        <dbReference type="EMBL" id="ALO24973.1"/>
    </source>
</evidence>
<dbReference type="InterPro" id="IPR011051">
    <property type="entry name" value="RmlC_Cupin_sf"/>
</dbReference>
<dbReference type="GO" id="GO:0003700">
    <property type="term" value="F:DNA-binding transcription factor activity"/>
    <property type="evidence" value="ECO:0007669"/>
    <property type="project" value="TreeGrafter"/>
</dbReference>
<evidence type="ECO:0000313" key="4">
    <source>
        <dbReference type="Proteomes" id="UP000058857"/>
    </source>
</evidence>
<dbReference type="SUPFAM" id="SSF47413">
    <property type="entry name" value="lambda repressor-like DNA-binding domains"/>
    <property type="match status" value="1"/>
</dbReference>
<dbReference type="GO" id="GO:0003677">
    <property type="term" value="F:DNA binding"/>
    <property type="evidence" value="ECO:0007669"/>
    <property type="project" value="UniProtKB-KW"/>
</dbReference>
<name>A0A0S2INC1_LEPBO</name>
<reference evidence="3 4" key="1">
    <citation type="journal article" date="2015" name="PLoS Negl. Trop. Dis.">
        <title>Distribution of Plasmids in Distinct Leptospira Pathogenic Species.</title>
        <authorList>
            <person name="Wang Y."/>
            <person name="Zhuang X."/>
            <person name="Zhong Y."/>
            <person name="Zhang C."/>
            <person name="Zhang Y."/>
            <person name="Zeng L."/>
            <person name="Zhu Y."/>
            <person name="He P."/>
            <person name="Dong K."/>
            <person name="Pal U."/>
            <person name="Guo X."/>
            <person name="Qin J."/>
        </authorList>
    </citation>
    <scope>NUCLEOTIDE SEQUENCE [LARGE SCALE GENOMIC DNA]</scope>
    <source>
        <strain evidence="3 4">56604</strain>
    </source>
</reference>
<proteinExistence type="predicted"/>
<dbReference type="Gene3D" id="1.10.260.40">
    <property type="entry name" value="lambda repressor-like DNA-binding domains"/>
    <property type="match status" value="1"/>
</dbReference>
<dbReference type="Pfam" id="PF01381">
    <property type="entry name" value="HTH_3"/>
    <property type="match status" value="1"/>
</dbReference>
<dbReference type="Gene3D" id="2.60.120.10">
    <property type="entry name" value="Jelly Rolls"/>
    <property type="match status" value="1"/>
</dbReference>
<dbReference type="InterPro" id="IPR014710">
    <property type="entry name" value="RmlC-like_jellyroll"/>
</dbReference>
<dbReference type="PROSITE" id="PS50943">
    <property type="entry name" value="HTH_CROC1"/>
    <property type="match status" value="1"/>
</dbReference>
<feature type="domain" description="HTH cro/C1-type" evidence="2">
    <location>
        <begin position="40"/>
        <end position="94"/>
    </location>
</feature>
<gene>
    <name evidence="3" type="ORF">LBBP_00631</name>
</gene>
<dbReference type="InterPro" id="IPR010982">
    <property type="entry name" value="Lambda_DNA-bd_dom_sf"/>
</dbReference>
<dbReference type="GO" id="GO:0005829">
    <property type="term" value="C:cytosol"/>
    <property type="evidence" value="ECO:0007669"/>
    <property type="project" value="TreeGrafter"/>
</dbReference>